<keyword evidence="4" id="KW-1185">Reference proteome</keyword>
<dbReference type="CDD" id="cd04433">
    <property type="entry name" value="AFD_class_I"/>
    <property type="match status" value="1"/>
</dbReference>
<dbReference type="GO" id="GO:0006631">
    <property type="term" value="P:fatty acid metabolic process"/>
    <property type="evidence" value="ECO:0007669"/>
    <property type="project" value="TreeGrafter"/>
</dbReference>
<organism evidence="3 4">
    <name type="scientific">Nocardioides marmoriginsengisoli</name>
    <dbReference type="NCBI Taxonomy" id="661483"/>
    <lineage>
        <taxon>Bacteria</taxon>
        <taxon>Bacillati</taxon>
        <taxon>Actinomycetota</taxon>
        <taxon>Actinomycetes</taxon>
        <taxon>Propionibacteriales</taxon>
        <taxon>Nocardioidaceae</taxon>
        <taxon>Nocardioides</taxon>
    </lineage>
</organism>
<evidence type="ECO:0000259" key="1">
    <source>
        <dbReference type="Pfam" id="PF00501"/>
    </source>
</evidence>
<keyword evidence="3" id="KW-0436">Ligase</keyword>
<feature type="domain" description="AMP-binding enzyme C-terminal" evidence="2">
    <location>
        <begin position="406"/>
        <end position="480"/>
    </location>
</feature>
<sequence>MTSRSRFRLLLENAPGDARAIEFEGRWTTWGELRQVASTIQQSLRTLGLNGAARIGVVLEDRPEHVAALLAIIAGDQCVVTVSPLQPAERMRGDIAGSGVSALLASPSMLEVVGTLPAAPHLLELTLDGASVARQPVGRQRGAGDAVGAPGITVEMLTSGTTGPPKRISIADQQFDAALTTSVPAPPDGALFRSGTTLVTTPLVHIGGFWGSLGPLYAGRSIVLLGKFDLDRWVDAVVRHRPRAVAMVPATLRAVLSGDVPREKLASIEVATAGTAPVPVALTEEMLDRYGVRVLPTYGATEFAGGVTAWTLGQHREWWERKKGSVGRALPGVELRVVDDHGDEIPHGEHGILEIRGRQSPSGIHAWQPTSDLASLDEDGFLWIHGRTDDAIVRGGFKVHPNDVRAVLERHPAVREASVAPLPDARLGQVPVAAVEWEPGAGPRPTAEELFVLCRQHLTPYEVPARIVVLDELPRTSSMKVSRTELLDIVRSDAIGASEHARA</sequence>
<dbReference type="RefSeq" id="WP_123228797.1">
    <property type="nucleotide sequence ID" value="NZ_RJSE01000008.1"/>
</dbReference>
<dbReference type="SUPFAM" id="SSF56801">
    <property type="entry name" value="Acetyl-CoA synthetase-like"/>
    <property type="match status" value="1"/>
</dbReference>
<dbReference type="Pfam" id="PF13193">
    <property type="entry name" value="AMP-binding_C"/>
    <property type="match status" value="1"/>
</dbReference>
<dbReference type="AlphaFoldDB" id="A0A3N0CCW1"/>
<dbReference type="Pfam" id="PF00501">
    <property type="entry name" value="AMP-binding"/>
    <property type="match status" value="1"/>
</dbReference>
<dbReference type="Gene3D" id="3.30.300.30">
    <property type="match status" value="1"/>
</dbReference>
<dbReference type="GO" id="GO:0031956">
    <property type="term" value="F:medium-chain fatty acid-CoA ligase activity"/>
    <property type="evidence" value="ECO:0007669"/>
    <property type="project" value="TreeGrafter"/>
</dbReference>
<accession>A0A3N0CCW1</accession>
<dbReference type="PANTHER" id="PTHR43201:SF32">
    <property type="entry name" value="2-SUCCINYLBENZOATE--COA LIGASE, CHLOROPLASTIC_PEROXISOMAL"/>
    <property type="match status" value="1"/>
</dbReference>
<dbReference type="OrthoDB" id="7055148at2"/>
<reference evidence="3 4" key="1">
    <citation type="submission" date="2018-11" db="EMBL/GenBank/DDBJ databases">
        <authorList>
            <person name="Li F."/>
        </authorList>
    </citation>
    <scope>NUCLEOTIDE SEQUENCE [LARGE SCALE GENOMIC DNA]</scope>
    <source>
        <strain evidence="3 4">Gsoil 097</strain>
    </source>
</reference>
<protein>
    <submittedName>
        <fullName evidence="3">Long-chain fatty acid--CoA ligase</fullName>
    </submittedName>
</protein>
<evidence type="ECO:0000313" key="3">
    <source>
        <dbReference type="EMBL" id="RNL61081.1"/>
    </source>
</evidence>
<evidence type="ECO:0000259" key="2">
    <source>
        <dbReference type="Pfam" id="PF13193"/>
    </source>
</evidence>
<dbReference type="Proteomes" id="UP000267128">
    <property type="component" value="Unassembled WGS sequence"/>
</dbReference>
<dbReference type="Gene3D" id="3.40.50.12780">
    <property type="entry name" value="N-terminal domain of ligase-like"/>
    <property type="match status" value="1"/>
</dbReference>
<dbReference type="EMBL" id="RJSE01000008">
    <property type="protein sequence ID" value="RNL61081.1"/>
    <property type="molecule type" value="Genomic_DNA"/>
</dbReference>
<dbReference type="PANTHER" id="PTHR43201">
    <property type="entry name" value="ACYL-COA SYNTHETASE"/>
    <property type="match status" value="1"/>
</dbReference>
<name>A0A3N0CCW1_9ACTN</name>
<proteinExistence type="predicted"/>
<feature type="domain" description="AMP-dependent synthetase/ligase" evidence="1">
    <location>
        <begin position="14"/>
        <end position="359"/>
    </location>
</feature>
<comment type="caution">
    <text evidence="3">The sequence shown here is derived from an EMBL/GenBank/DDBJ whole genome shotgun (WGS) entry which is preliminary data.</text>
</comment>
<evidence type="ECO:0000313" key="4">
    <source>
        <dbReference type="Proteomes" id="UP000267128"/>
    </source>
</evidence>
<dbReference type="InterPro" id="IPR045851">
    <property type="entry name" value="AMP-bd_C_sf"/>
</dbReference>
<dbReference type="InterPro" id="IPR025110">
    <property type="entry name" value="AMP-bd_C"/>
</dbReference>
<dbReference type="InterPro" id="IPR000873">
    <property type="entry name" value="AMP-dep_synth/lig_dom"/>
</dbReference>
<gene>
    <name evidence="3" type="ORF">EFK50_17020</name>
</gene>
<dbReference type="InterPro" id="IPR042099">
    <property type="entry name" value="ANL_N_sf"/>
</dbReference>